<dbReference type="AlphaFoldDB" id="A0AAJ8E147"/>
<name>A0AAJ8E147_ASPNG</name>
<organism evidence="1">
    <name type="scientific">Aspergillus niger</name>
    <dbReference type="NCBI Taxonomy" id="5061"/>
    <lineage>
        <taxon>Eukaryota</taxon>
        <taxon>Fungi</taxon>
        <taxon>Dikarya</taxon>
        <taxon>Ascomycota</taxon>
        <taxon>Pezizomycotina</taxon>
        <taxon>Eurotiomycetes</taxon>
        <taxon>Eurotiomycetidae</taxon>
        <taxon>Eurotiales</taxon>
        <taxon>Aspergillaceae</taxon>
        <taxon>Aspergillus</taxon>
        <taxon>Aspergillus subgen. Circumdati</taxon>
    </lineage>
</organism>
<reference evidence="1" key="2">
    <citation type="submission" date="2025-08" db="UniProtKB">
        <authorList>
            <consortium name="RefSeq"/>
        </authorList>
    </citation>
    <scope>IDENTIFICATION</scope>
</reference>
<gene>
    <name evidence="1" type="ORF">An02g12660</name>
</gene>
<protein>
    <submittedName>
        <fullName evidence="1">Uncharacterized protein</fullName>
    </submittedName>
</protein>
<dbReference type="RefSeq" id="XP_059603545.1">
    <property type="nucleotide sequence ID" value="XM_059746702.1"/>
</dbReference>
<reference evidence="1" key="1">
    <citation type="submission" date="2025-02" db="EMBL/GenBank/DDBJ databases">
        <authorList>
            <consortium name="NCBI Genome Project"/>
        </authorList>
    </citation>
    <scope>NUCLEOTIDE SEQUENCE</scope>
</reference>
<proteinExistence type="predicted"/>
<dbReference type="VEuPathDB" id="FungiDB:An02g12660"/>
<accession>A0AAJ8E147</accession>
<evidence type="ECO:0000313" key="1">
    <source>
        <dbReference type="RefSeq" id="XP_059603545.1"/>
    </source>
</evidence>
<sequence length="155" mass="17681">MLVREISIYHASIRYRSYPRKGKEIYGNKTRHSIDCIGAASVPVVVHGFKGIRNIRLVGKYGHSAISILGSTDNTQTSEPRKELTAWFAVTIRNHKGVVESYGRVFEFSFLFGSCRIAVVSMAKSSEHPKRNLVLFSYTRISRVTLCTVNFRMYW</sequence>
<dbReference type="GeneID" id="84590522"/>
<dbReference type="KEGG" id="ang:An02g12660"/>